<evidence type="ECO:0000256" key="4">
    <source>
        <dbReference type="ARBA" id="ARBA00019897"/>
    </source>
</evidence>
<keyword evidence="17" id="KW-1185">Reference proteome</keyword>
<keyword evidence="8" id="KW-0862">Zinc</keyword>
<dbReference type="Proteomes" id="UP000318080">
    <property type="component" value="Unassembled WGS sequence"/>
</dbReference>
<evidence type="ECO:0000259" key="15">
    <source>
        <dbReference type="SMART" id="SM00228"/>
    </source>
</evidence>
<keyword evidence="7" id="KW-0378">Hydrolase</keyword>
<gene>
    <name evidence="16" type="ORF">EJK80_00285</name>
</gene>
<dbReference type="Pfam" id="PF17820">
    <property type="entry name" value="PDZ_6"/>
    <property type="match status" value="1"/>
</dbReference>
<dbReference type="PANTHER" id="PTHR42837">
    <property type="entry name" value="REGULATOR OF SIGMA-E PROTEASE RSEP"/>
    <property type="match status" value="1"/>
</dbReference>
<organism evidence="16 17">
    <name type="scientific">Corynebacterium phoceense</name>
    <dbReference type="NCBI Taxonomy" id="1686286"/>
    <lineage>
        <taxon>Bacteria</taxon>
        <taxon>Bacillati</taxon>
        <taxon>Actinomycetota</taxon>
        <taxon>Actinomycetes</taxon>
        <taxon>Mycobacteriales</taxon>
        <taxon>Corynebacteriaceae</taxon>
        <taxon>Corynebacterium</taxon>
    </lineage>
</organism>
<keyword evidence="10" id="KW-0482">Metalloprotease</keyword>
<dbReference type="InterPro" id="IPR004387">
    <property type="entry name" value="Pept_M50_Zn"/>
</dbReference>
<evidence type="ECO:0000256" key="7">
    <source>
        <dbReference type="ARBA" id="ARBA00022801"/>
    </source>
</evidence>
<comment type="cofactor">
    <cofactor evidence="1">
        <name>Zn(2+)</name>
        <dbReference type="ChEBI" id="CHEBI:29105"/>
    </cofactor>
</comment>
<accession>A0A540RAD1</accession>
<keyword evidence="5 16" id="KW-0645">Protease</keyword>
<keyword evidence="11 14" id="KW-0472">Membrane</keyword>
<comment type="caution">
    <text evidence="16">The sequence shown here is derived from an EMBL/GenBank/DDBJ whole genome shotgun (WGS) entry which is preliminary data.</text>
</comment>
<dbReference type="RefSeq" id="WP_066486794.1">
    <property type="nucleotide sequence ID" value="NZ_JADPQA010000003.1"/>
</dbReference>
<sequence>MAYILGILLFALGIGITIALHEAGHMLTARSFGMWVRRYYIGFGPKIWAKKKGRTEYGFAALPVGGFCDIAGMTANDEFLTDEEEPYAMYKKPAWQRVLVMAAGILVNIVLGFSILFCVAVTTGLPDVHADVRPKVGEVVCSADQIDESTYEDCTGTGPAGAAGVEPGDIIVALDGEELADFNALREAVIAKPGETVTLTVERDGQPRDFEVHLDTVKRLTTDGQTVEAGSIGLTNAPLDIVKKYNAATAVPATADYSWYLAKSTVDAIIHMPEKVPGIVASIFGHNRADDSPMSVVGASRVGGELVENSLWSSFFMMLASLNYFLALFNLIPLPPFDGGHIAVIAYEKIRDALRRARGLAAKGPADYTRLMPVTYVMAAILMTFGALVIIADVVNPIRLFG</sequence>
<dbReference type="Gene3D" id="2.30.42.10">
    <property type="match status" value="1"/>
</dbReference>
<evidence type="ECO:0000256" key="10">
    <source>
        <dbReference type="ARBA" id="ARBA00023049"/>
    </source>
</evidence>
<evidence type="ECO:0000256" key="5">
    <source>
        <dbReference type="ARBA" id="ARBA00022670"/>
    </source>
</evidence>
<dbReference type="InterPro" id="IPR008915">
    <property type="entry name" value="Peptidase_M50"/>
</dbReference>
<dbReference type="CDD" id="cd06163">
    <property type="entry name" value="S2P-M50_PDZ_RseP-like"/>
    <property type="match status" value="1"/>
</dbReference>
<dbReference type="EMBL" id="VHIR01000001">
    <property type="protein sequence ID" value="TQE44567.1"/>
    <property type="molecule type" value="Genomic_DNA"/>
</dbReference>
<dbReference type="GO" id="GO:0016020">
    <property type="term" value="C:membrane"/>
    <property type="evidence" value="ECO:0007669"/>
    <property type="project" value="UniProtKB-SubCell"/>
</dbReference>
<name>A0A540RAD1_9CORY</name>
<evidence type="ECO:0000256" key="6">
    <source>
        <dbReference type="ARBA" id="ARBA00022692"/>
    </source>
</evidence>
<evidence type="ECO:0000256" key="3">
    <source>
        <dbReference type="ARBA" id="ARBA00007931"/>
    </source>
</evidence>
<evidence type="ECO:0000256" key="8">
    <source>
        <dbReference type="ARBA" id="ARBA00022833"/>
    </source>
</evidence>
<dbReference type="AlphaFoldDB" id="A0A540RAD1"/>
<dbReference type="SMART" id="SM00228">
    <property type="entry name" value="PDZ"/>
    <property type="match status" value="1"/>
</dbReference>
<feature type="domain" description="PDZ" evidence="15">
    <location>
        <begin position="109"/>
        <end position="205"/>
    </location>
</feature>
<reference evidence="16 17" key="1">
    <citation type="submission" date="2019-06" db="EMBL/GenBank/DDBJ databases">
        <title>Draft genome of C. phoceense Strain 272.</title>
        <authorList>
            <person name="Pacheco L.G.C."/>
            <person name="Barberis C.M."/>
            <person name="Almuzara M.N."/>
            <person name="Traglia G.M."/>
            <person name="Santos C.S."/>
            <person name="Rocha D.J.P.G."/>
            <person name="Aguiar E.R.G.R."/>
            <person name="Vay C.A."/>
        </authorList>
    </citation>
    <scope>NUCLEOTIDE SEQUENCE [LARGE SCALE GENOMIC DNA]</scope>
    <source>
        <strain evidence="16 17">272</strain>
    </source>
</reference>
<evidence type="ECO:0000256" key="13">
    <source>
        <dbReference type="ARBA" id="ARBA00033476"/>
    </source>
</evidence>
<dbReference type="InterPro" id="IPR036034">
    <property type="entry name" value="PDZ_sf"/>
</dbReference>
<evidence type="ECO:0000313" key="17">
    <source>
        <dbReference type="Proteomes" id="UP000318080"/>
    </source>
</evidence>
<comment type="similarity">
    <text evidence="3">Belongs to the peptidase M50B family.</text>
</comment>
<comment type="subcellular location">
    <subcellularLocation>
        <location evidence="2">Membrane</location>
        <topology evidence="2">Multi-pass membrane protein</topology>
    </subcellularLocation>
</comment>
<evidence type="ECO:0000256" key="12">
    <source>
        <dbReference type="ARBA" id="ARBA00032214"/>
    </source>
</evidence>
<dbReference type="PANTHER" id="PTHR42837:SF2">
    <property type="entry name" value="MEMBRANE METALLOPROTEASE ARASP2, CHLOROPLASTIC-RELATED"/>
    <property type="match status" value="1"/>
</dbReference>
<dbReference type="SUPFAM" id="SSF50156">
    <property type="entry name" value="PDZ domain-like"/>
    <property type="match status" value="1"/>
</dbReference>
<dbReference type="GO" id="GO:0006508">
    <property type="term" value="P:proteolysis"/>
    <property type="evidence" value="ECO:0007669"/>
    <property type="project" value="UniProtKB-KW"/>
</dbReference>
<feature type="transmembrane region" description="Helical" evidence="14">
    <location>
        <begin position="98"/>
        <end position="125"/>
    </location>
</feature>
<evidence type="ECO:0000256" key="2">
    <source>
        <dbReference type="ARBA" id="ARBA00004141"/>
    </source>
</evidence>
<dbReference type="InterPro" id="IPR041489">
    <property type="entry name" value="PDZ_6"/>
</dbReference>
<evidence type="ECO:0000256" key="9">
    <source>
        <dbReference type="ARBA" id="ARBA00022989"/>
    </source>
</evidence>
<dbReference type="STRING" id="1686286.GCA_900092335_02141"/>
<dbReference type="InterPro" id="IPR001478">
    <property type="entry name" value="PDZ"/>
</dbReference>
<feature type="transmembrane region" description="Helical" evidence="14">
    <location>
        <begin position="311"/>
        <end position="332"/>
    </location>
</feature>
<protein>
    <recommendedName>
        <fullName evidence="4">Zinc metalloprotease Rip1</fullName>
    </recommendedName>
    <alternativeName>
        <fullName evidence="12">S2P endopeptidase</fullName>
    </alternativeName>
    <alternativeName>
        <fullName evidence="13">Site-2-type intramembrane protease</fullName>
    </alternativeName>
</protein>
<keyword evidence="9 14" id="KW-1133">Transmembrane helix</keyword>
<keyword evidence="6 14" id="KW-0812">Transmembrane</keyword>
<evidence type="ECO:0000256" key="11">
    <source>
        <dbReference type="ARBA" id="ARBA00023136"/>
    </source>
</evidence>
<evidence type="ECO:0000256" key="1">
    <source>
        <dbReference type="ARBA" id="ARBA00001947"/>
    </source>
</evidence>
<dbReference type="Pfam" id="PF02163">
    <property type="entry name" value="Peptidase_M50"/>
    <property type="match status" value="1"/>
</dbReference>
<proteinExistence type="inferred from homology"/>
<feature type="transmembrane region" description="Helical" evidence="14">
    <location>
        <begin position="374"/>
        <end position="395"/>
    </location>
</feature>
<evidence type="ECO:0000313" key="16">
    <source>
        <dbReference type="EMBL" id="TQE44567.1"/>
    </source>
</evidence>
<evidence type="ECO:0000256" key="14">
    <source>
        <dbReference type="SAM" id="Phobius"/>
    </source>
</evidence>
<dbReference type="CDD" id="cd23081">
    <property type="entry name" value="cpPDZ_EcRseP-like"/>
    <property type="match status" value="1"/>
</dbReference>
<dbReference type="GO" id="GO:0004222">
    <property type="term" value="F:metalloendopeptidase activity"/>
    <property type="evidence" value="ECO:0007669"/>
    <property type="project" value="InterPro"/>
</dbReference>